<keyword evidence="2" id="KW-0479">Metal-binding</keyword>
<comment type="caution">
    <text evidence="4">The sequence shown here is derived from an EMBL/GenBank/DDBJ whole genome shotgun (WGS) entry which is preliminary data.</text>
</comment>
<keyword evidence="3" id="KW-0732">Signal</keyword>
<evidence type="ECO:0000256" key="3">
    <source>
        <dbReference type="ARBA" id="ARBA00022729"/>
    </source>
</evidence>
<evidence type="ECO:0000256" key="2">
    <source>
        <dbReference type="ARBA" id="ARBA00022723"/>
    </source>
</evidence>
<dbReference type="NCBIfam" id="TIGR01256">
    <property type="entry name" value="modA"/>
    <property type="match status" value="1"/>
</dbReference>
<dbReference type="CDD" id="cd13538">
    <property type="entry name" value="PBP2_ModA_like_1"/>
    <property type="match status" value="1"/>
</dbReference>
<evidence type="ECO:0000256" key="1">
    <source>
        <dbReference type="ARBA" id="ARBA00009175"/>
    </source>
</evidence>
<evidence type="ECO:0000313" key="4">
    <source>
        <dbReference type="EMBL" id="MBW0128235.1"/>
    </source>
</evidence>
<dbReference type="PANTHER" id="PTHR30632:SF0">
    <property type="entry name" value="SULFATE-BINDING PROTEIN"/>
    <property type="match status" value="1"/>
</dbReference>
<evidence type="ECO:0000313" key="5">
    <source>
        <dbReference type="Proteomes" id="UP000694300"/>
    </source>
</evidence>
<dbReference type="InterPro" id="IPR005950">
    <property type="entry name" value="ModA"/>
</dbReference>
<dbReference type="EMBL" id="JADQDF010000001">
    <property type="protein sequence ID" value="MBW0128235.1"/>
    <property type="molecule type" value="Genomic_DNA"/>
</dbReference>
<dbReference type="PIRSF" id="PIRSF004846">
    <property type="entry name" value="ModA"/>
    <property type="match status" value="1"/>
</dbReference>
<protein>
    <submittedName>
        <fullName evidence="4">Molybdate ABC transporter substrate-binding protein</fullName>
    </submittedName>
</protein>
<keyword evidence="5" id="KW-1185">Reference proteome</keyword>
<gene>
    <name evidence="4" type="primary">modA</name>
    <name evidence="4" type="ORF">I4I82_11105</name>
</gene>
<name>A0ABS6U7M3_9PSEU</name>
<dbReference type="Pfam" id="PF13531">
    <property type="entry name" value="SBP_bac_11"/>
    <property type="match status" value="1"/>
</dbReference>
<organism evidence="4 5">
    <name type="scientific">Pseudonocardia oceani</name>
    <dbReference type="NCBI Taxonomy" id="2792013"/>
    <lineage>
        <taxon>Bacteria</taxon>
        <taxon>Bacillati</taxon>
        <taxon>Actinomycetota</taxon>
        <taxon>Actinomycetes</taxon>
        <taxon>Pseudonocardiales</taxon>
        <taxon>Pseudonocardiaceae</taxon>
        <taxon>Pseudonocardia</taxon>
    </lineage>
</organism>
<sequence length="258" mass="25620">MNVRLLAVGAAVLVLAGCGGNTTGSAPAESGPEDRTLTVFAAASLTDVFTGLETRFEADNPGVDVVLNYGASSDLAQQLVNGGPADVFASASAATMRTVTDAGLIDGAPAVFARNELQIVTAPGNPEGITGFADLARPDLQVVVCAPQVPCGAAVERIETATGVVLTPVSEEPDVRSTLGRVATGNADAGLVYVTDVASAGGAVEGIAFPEAGQAVTDYPIGVLTSAPQPDLARAWTALVTGADGQAVLTDAGFVGAP</sequence>
<dbReference type="PANTHER" id="PTHR30632">
    <property type="entry name" value="MOLYBDATE-BINDING PERIPLASMIC PROTEIN"/>
    <property type="match status" value="1"/>
</dbReference>
<comment type="similarity">
    <text evidence="1">Belongs to the bacterial solute-binding protein ModA family.</text>
</comment>
<dbReference type="InterPro" id="IPR050682">
    <property type="entry name" value="ModA/WtpA"/>
</dbReference>
<reference evidence="4 5" key="1">
    <citation type="submission" date="2020-11" db="EMBL/GenBank/DDBJ databases">
        <title>Pseudonocardia abyssalis sp. nov. and Pseudonocardia oceani sp. nov., description and phylogenomic analysis of two novel actinomycetes isolated from the deep Southern Ocean.</title>
        <authorList>
            <person name="Parra J."/>
        </authorList>
    </citation>
    <scope>NUCLEOTIDE SEQUENCE [LARGE SCALE GENOMIC DNA]</scope>
    <source>
        <strain evidence="5">KRD185</strain>
    </source>
</reference>
<dbReference type="PROSITE" id="PS51257">
    <property type="entry name" value="PROKAR_LIPOPROTEIN"/>
    <property type="match status" value="1"/>
</dbReference>
<dbReference type="RefSeq" id="WP_226369991.1">
    <property type="nucleotide sequence ID" value="NZ_JADQDE010000441.1"/>
</dbReference>
<dbReference type="Proteomes" id="UP000694300">
    <property type="component" value="Unassembled WGS sequence"/>
</dbReference>
<accession>A0ABS6U7M3</accession>
<proteinExistence type="inferred from homology"/>